<protein>
    <recommendedName>
        <fullName evidence="4">Diacylglycerol O-acyltransferase</fullName>
    </recommendedName>
</protein>
<name>A0A0C9UUB8_SPHS4</name>
<organism evidence="2 3">
    <name type="scientific">Sphaerobolus stellatus (strain SS14)</name>
    <dbReference type="NCBI Taxonomy" id="990650"/>
    <lineage>
        <taxon>Eukaryota</taxon>
        <taxon>Fungi</taxon>
        <taxon>Dikarya</taxon>
        <taxon>Basidiomycota</taxon>
        <taxon>Agaricomycotina</taxon>
        <taxon>Agaricomycetes</taxon>
        <taxon>Phallomycetidae</taxon>
        <taxon>Geastrales</taxon>
        <taxon>Sphaerobolaceae</taxon>
        <taxon>Sphaerobolus</taxon>
    </lineage>
</organism>
<gene>
    <name evidence="2" type="ORF">M422DRAFT_176589</name>
</gene>
<evidence type="ECO:0000313" key="3">
    <source>
        <dbReference type="Proteomes" id="UP000054279"/>
    </source>
</evidence>
<evidence type="ECO:0000256" key="1">
    <source>
        <dbReference type="SAM" id="MobiDB-lite"/>
    </source>
</evidence>
<dbReference type="AlphaFoldDB" id="A0A0C9UUB8"/>
<dbReference type="OrthoDB" id="3355480at2759"/>
<proteinExistence type="predicted"/>
<dbReference type="Gene3D" id="3.30.559.30">
    <property type="entry name" value="Nonribosomal peptide synthetase, condensation domain"/>
    <property type="match status" value="1"/>
</dbReference>
<accession>A0A0C9UUB8</accession>
<sequence>ILSKCKAEGVSIAHVLFAACNVAWIRIGKVSPELPMMMYSALNLRPYLPSSPRSLSHLASSYWFLAVGYFNVVLPSFSNDSSSRLVWHRARLAKKQCLTAAKNRLLLSRTNYMAEERGNRAKVFASLDDGLHLPPASVTLPPTPASTPDPTQTSMSRAPPSTALLGLSLLGNLDSMYKHSLYPSITLHTLTTGSRQRKGGLLVFGYTFAGKLWMSLGYDEGAYKAEVGAWWDEVRKEITALCH</sequence>
<evidence type="ECO:0008006" key="4">
    <source>
        <dbReference type="Google" id="ProtNLM"/>
    </source>
</evidence>
<dbReference type="EMBL" id="KN837160">
    <property type="protein sequence ID" value="KIJ38449.1"/>
    <property type="molecule type" value="Genomic_DNA"/>
</dbReference>
<feature type="region of interest" description="Disordered" evidence="1">
    <location>
        <begin position="134"/>
        <end position="157"/>
    </location>
</feature>
<dbReference type="HOGENOM" id="CLU_1144964_0_0_1"/>
<reference evidence="2 3" key="1">
    <citation type="submission" date="2014-06" db="EMBL/GenBank/DDBJ databases">
        <title>Evolutionary Origins and Diversification of the Mycorrhizal Mutualists.</title>
        <authorList>
            <consortium name="DOE Joint Genome Institute"/>
            <consortium name="Mycorrhizal Genomics Consortium"/>
            <person name="Kohler A."/>
            <person name="Kuo A."/>
            <person name="Nagy L.G."/>
            <person name="Floudas D."/>
            <person name="Copeland A."/>
            <person name="Barry K.W."/>
            <person name="Cichocki N."/>
            <person name="Veneault-Fourrey C."/>
            <person name="LaButti K."/>
            <person name="Lindquist E.A."/>
            <person name="Lipzen A."/>
            <person name="Lundell T."/>
            <person name="Morin E."/>
            <person name="Murat C."/>
            <person name="Riley R."/>
            <person name="Ohm R."/>
            <person name="Sun H."/>
            <person name="Tunlid A."/>
            <person name="Henrissat B."/>
            <person name="Grigoriev I.V."/>
            <person name="Hibbett D.S."/>
            <person name="Martin F."/>
        </authorList>
    </citation>
    <scope>NUCLEOTIDE SEQUENCE [LARGE SCALE GENOMIC DNA]</scope>
    <source>
        <strain evidence="2 3">SS14</strain>
    </source>
</reference>
<dbReference type="Proteomes" id="UP000054279">
    <property type="component" value="Unassembled WGS sequence"/>
</dbReference>
<evidence type="ECO:0000313" key="2">
    <source>
        <dbReference type="EMBL" id="KIJ38449.1"/>
    </source>
</evidence>
<keyword evidence="3" id="KW-1185">Reference proteome</keyword>
<feature type="non-terminal residue" evidence="2">
    <location>
        <position position="1"/>
    </location>
</feature>